<dbReference type="GO" id="GO:0006402">
    <property type="term" value="P:mRNA catabolic process"/>
    <property type="evidence" value="ECO:0007669"/>
    <property type="project" value="TreeGrafter"/>
</dbReference>
<dbReference type="PANTHER" id="PTHR33988:SF2">
    <property type="entry name" value="ENDORIBONUCLEASE MAZF"/>
    <property type="match status" value="1"/>
</dbReference>
<reference evidence="1" key="1">
    <citation type="journal article" date="2011" name="Environ. Microbiol.">
        <title>Genomic insights into the metabolic potential of the polycyclic aromatic hydrocarbon degrading sulfate-reducing Deltaproteobacterium N47.</title>
        <authorList>
            <person name="Bergmann F."/>
            <person name="Selesi D."/>
            <person name="Weinmaier T."/>
            <person name="Tischler P."/>
            <person name="Rattei T."/>
            <person name="Meckenstock R.U."/>
        </authorList>
    </citation>
    <scope>NUCLEOTIDE SEQUENCE</scope>
</reference>
<dbReference type="InterPro" id="IPR003477">
    <property type="entry name" value="PemK-like"/>
</dbReference>
<dbReference type="Pfam" id="PF02452">
    <property type="entry name" value="PemK_toxin"/>
    <property type="match status" value="1"/>
</dbReference>
<organism evidence="1">
    <name type="scientific">uncultured Desulfobacterium sp</name>
    <dbReference type="NCBI Taxonomy" id="201089"/>
    <lineage>
        <taxon>Bacteria</taxon>
        <taxon>Pseudomonadati</taxon>
        <taxon>Thermodesulfobacteriota</taxon>
        <taxon>Desulfobacteria</taxon>
        <taxon>Desulfobacterales</taxon>
        <taxon>Desulfobacteriaceae</taxon>
        <taxon>Desulfobacterium</taxon>
        <taxon>environmental samples</taxon>
    </lineage>
</organism>
<dbReference type="AlphaFoldDB" id="E1YHC7"/>
<sequence>MTRPAGSGPGFRRPVLVVQKDAFNDSAISTVVVIVITRNLRLAEAPGNVMLPKRSTGLPHDSVANISQIVTIDKHFLTDCVSILPRGLFEKVKAGLNLILV</sequence>
<evidence type="ECO:0000313" key="1">
    <source>
        <dbReference type="EMBL" id="CBX29971.1"/>
    </source>
</evidence>
<dbReference type="PANTHER" id="PTHR33988">
    <property type="entry name" value="ENDORIBONUCLEASE MAZF-RELATED"/>
    <property type="match status" value="1"/>
</dbReference>
<dbReference type="SUPFAM" id="SSF50118">
    <property type="entry name" value="Cell growth inhibitor/plasmid maintenance toxic component"/>
    <property type="match status" value="1"/>
</dbReference>
<dbReference type="PIRSF" id="PIRSF033490">
    <property type="entry name" value="MazF"/>
    <property type="match status" value="1"/>
</dbReference>
<dbReference type="GO" id="GO:0004521">
    <property type="term" value="F:RNA endonuclease activity"/>
    <property type="evidence" value="ECO:0007669"/>
    <property type="project" value="TreeGrafter"/>
</dbReference>
<dbReference type="EMBL" id="FR695873">
    <property type="protein sequence ID" value="CBX29971.1"/>
    <property type="molecule type" value="Genomic_DNA"/>
</dbReference>
<dbReference type="GO" id="GO:0003677">
    <property type="term" value="F:DNA binding"/>
    <property type="evidence" value="ECO:0007669"/>
    <property type="project" value="InterPro"/>
</dbReference>
<accession>E1YHC7</accession>
<dbReference type="GO" id="GO:0016075">
    <property type="term" value="P:rRNA catabolic process"/>
    <property type="evidence" value="ECO:0007669"/>
    <property type="project" value="TreeGrafter"/>
</dbReference>
<name>E1YHC7_9BACT</name>
<dbReference type="InterPro" id="IPR011067">
    <property type="entry name" value="Plasmid_toxin/cell-grow_inhib"/>
</dbReference>
<proteinExistence type="predicted"/>
<dbReference type="Gene3D" id="2.30.30.110">
    <property type="match status" value="1"/>
</dbReference>
<protein>
    <submittedName>
        <fullName evidence="1">Uncharacterized protein Rv1991c/MT2046</fullName>
    </submittedName>
</protein>
<gene>
    <name evidence="1" type="ORF">N47_F16660</name>
</gene>